<organism evidence="6 7">
    <name type="scientific">Marinobacter fuscus</name>
    <dbReference type="NCBI Taxonomy" id="2109942"/>
    <lineage>
        <taxon>Bacteria</taxon>
        <taxon>Pseudomonadati</taxon>
        <taxon>Pseudomonadota</taxon>
        <taxon>Gammaproteobacteria</taxon>
        <taxon>Pseudomonadales</taxon>
        <taxon>Marinobacteraceae</taxon>
        <taxon>Marinobacter</taxon>
    </lineage>
</organism>
<evidence type="ECO:0000256" key="2">
    <source>
        <dbReference type="ARBA" id="ARBA00012528"/>
    </source>
</evidence>
<feature type="domain" description="GGDEF" evidence="5">
    <location>
        <begin position="336"/>
        <end position="466"/>
    </location>
</feature>
<evidence type="ECO:0000259" key="5">
    <source>
        <dbReference type="PROSITE" id="PS50887"/>
    </source>
</evidence>
<dbReference type="OrthoDB" id="9812260at2"/>
<dbReference type="Pfam" id="PF00990">
    <property type="entry name" value="GGDEF"/>
    <property type="match status" value="1"/>
</dbReference>
<dbReference type="Pfam" id="PF20975">
    <property type="entry name" value="DGCcoil"/>
    <property type="match status" value="2"/>
</dbReference>
<feature type="coiled-coil region" evidence="4">
    <location>
        <begin position="8"/>
        <end position="74"/>
    </location>
</feature>
<dbReference type="RefSeq" id="WP_106761255.1">
    <property type="nucleotide sequence ID" value="NZ_PXNP01000013.1"/>
</dbReference>
<name>A0A2T1KQ83_9GAMM</name>
<dbReference type="CDD" id="cd01949">
    <property type="entry name" value="GGDEF"/>
    <property type="match status" value="1"/>
</dbReference>
<dbReference type="InterPro" id="IPR050469">
    <property type="entry name" value="Diguanylate_Cyclase"/>
</dbReference>
<sequence>MGSEDSWKDKYFNELEQAEEREARWESERNLLERMLVRTSLASEGQRPELDELLHQLREDLRKKHLDLQRWRELQDQIDRQITLLDEAVDREATHPPVGSNPDAQAAGCSEAAREANTQRLWIARRIGQLLGQLVQQASLEPGAEAEARELQQTLLSSNDWEVLREGLNRVADLVIAAITRSQREFEAFLQRLDERLQALREHFAQHSDAQVDRQDATARLNEEIQAELDKAGNDIQASTDLDTLRESVGQRLESIALSLERFHARETERETLLASELAAMQEKLALMEAHSEQMQAQVLHERQRATTDLLTQLPNREAWQERLSFEYNRWLRYRQRLSAAVLDIDLFKQVNDSYGHKAGDRVLQLVAREMAKRLRSTDFIARFGGEEFVVLLPETPPEEAEKVMDGLREYVSKLPFHFKGERVVVTFSAGVTEFREGDTQEAAFERADRALYQAKDDGRNRVVLR</sequence>
<dbReference type="EC" id="2.7.7.65" evidence="2"/>
<dbReference type="SUPFAM" id="SSF55073">
    <property type="entry name" value="Nucleotide cyclase"/>
    <property type="match status" value="1"/>
</dbReference>
<accession>A0A2T1KQ83</accession>
<dbReference type="GO" id="GO:1902201">
    <property type="term" value="P:negative regulation of bacterial-type flagellum-dependent cell motility"/>
    <property type="evidence" value="ECO:0007669"/>
    <property type="project" value="TreeGrafter"/>
</dbReference>
<dbReference type="GO" id="GO:0005886">
    <property type="term" value="C:plasma membrane"/>
    <property type="evidence" value="ECO:0007669"/>
    <property type="project" value="TreeGrafter"/>
</dbReference>
<dbReference type="Gene3D" id="3.30.70.270">
    <property type="match status" value="1"/>
</dbReference>
<evidence type="ECO:0000256" key="4">
    <source>
        <dbReference type="SAM" id="Coils"/>
    </source>
</evidence>
<dbReference type="GO" id="GO:0043709">
    <property type="term" value="P:cell adhesion involved in single-species biofilm formation"/>
    <property type="evidence" value="ECO:0007669"/>
    <property type="project" value="TreeGrafter"/>
</dbReference>
<feature type="coiled-coil region" evidence="4">
    <location>
        <begin position="190"/>
        <end position="242"/>
    </location>
</feature>
<proteinExistence type="predicted"/>
<comment type="cofactor">
    <cofactor evidence="1">
        <name>Mg(2+)</name>
        <dbReference type="ChEBI" id="CHEBI:18420"/>
    </cofactor>
</comment>
<keyword evidence="4" id="KW-0175">Coiled coil</keyword>
<evidence type="ECO:0000256" key="3">
    <source>
        <dbReference type="ARBA" id="ARBA00034247"/>
    </source>
</evidence>
<reference evidence="6 7" key="1">
    <citation type="submission" date="2018-03" db="EMBL/GenBank/DDBJ databases">
        <title>Marinobacter brunus sp. nov., a marine bacterium of Gamma-proteobacteria isolated from the surface seawater of the South China Sea.</title>
        <authorList>
            <person name="Cheng H."/>
            <person name="Wu Y.-H."/>
            <person name="Xamxidin M."/>
            <person name="Xu X.-W."/>
        </authorList>
    </citation>
    <scope>NUCLEOTIDE SEQUENCE [LARGE SCALE GENOMIC DNA]</scope>
    <source>
        <strain evidence="6 7">NH169-3</strain>
    </source>
</reference>
<dbReference type="AlphaFoldDB" id="A0A2T1KQ83"/>
<dbReference type="SMART" id="SM00267">
    <property type="entry name" value="GGDEF"/>
    <property type="match status" value="1"/>
</dbReference>
<dbReference type="GO" id="GO:0052621">
    <property type="term" value="F:diguanylate cyclase activity"/>
    <property type="evidence" value="ECO:0007669"/>
    <property type="project" value="UniProtKB-EC"/>
</dbReference>
<dbReference type="Proteomes" id="UP000239866">
    <property type="component" value="Unassembled WGS sequence"/>
</dbReference>
<dbReference type="PANTHER" id="PTHR45138">
    <property type="entry name" value="REGULATORY COMPONENTS OF SENSORY TRANSDUCTION SYSTEM"/>
    <property type="match status" value="1"/>
</dbReference>
<dbReference type="FunFam" id="3.30.70.270:FF:000001">
    <property type="entry name" value="Diguanylate cyclase domain protein"/>
    <property type="match status" value="1"/>
</dbReference>
<comment type="caution">
    <text evidence="6">The sequence shown here is derived from an EMBL/GenBank/DDBJ whole genome shotgun (WGS) entry which is preliminary data.</text>
</comment>
<dbReference type="NCBIfam" id="TIGR00254">
    <property type="entry name" value="GGDEF"/>
    <property type="match status" value="1"/>
</dbReference>
<dbReference type="InterPro" id="IPR043128">
    <property type="entry name" value="Rev_trsase/Diguanyl_cyclase"/>
</dbReference>
<protein>
    <recommendedName>
        <fullName evidence="2">diguanylate cyclase</fullName>
        <ecNumber evidence="2">2.7.7.65</ecNumber>
    </recommendedName>
</protein>
<keyword evidence="7" id="KW-1185">Reference proteome</keyword>
<evidence type="ECO:0000256" key="1">
    <source>
        <dbReference type="ARBA" id="ARBA00001946"/>
    </source>
</evidence>
<dbReference type="InterPro" id="IPR029787">
    <property type="entry name" value="Nucleotide_cyclase"/>
</dbReference>
<evidence type="ECO:0000313" key="7">
    <source>
        <dbReference type="Proteomes" id="UP000239866"/>
    </source>
</evidence>
<dbReference type="EMBL" id="PXNP01000013">
    <property type="protein sequence ID" value="PSF12297.1"/>
    <property type="molecule type" value="Genomic_DNA"/>
</dbReference>
<evidence type="ECO:0000313" key="6">
    <source>
        <dbReference type="EMBL" id="PSF12297.1"/>
    </source>
</evidence>
<gene>
    <name evidence="6" type="ORF">C7H09_03560</name>
</gene>
<dbReference type="InterPro" id="IPR048516">
    <property type="entry name" value="DGCcoil"/>
</dbReference>
<dbReference type="PANTHER" id="PTHR45138:SF9">
    <property type="entry name" value="DIGUANYLATE CYCLASE DGCM-RELATED"/>
    <property type="match status" value="1"/>
</dbReference>
<comment type="catalytic activity">
    <reaction evidence="3">
        <text>2 GTP = 3',3'-c-di-GMP + 2 diphosphate</text>
        <dbReference type="Rhea" id="RHEA:24898"/>
        <dbReference type="ChEBI" id="CHEBI:33019"/>
        <dbReference type="ChEBI" id="CHEBI:37565"/>
        <dbReference type="ChEBI" id="CHEBI:58805"/>
        <dbReference type="EC" id="2.7.7.65"/>
    </reaction>
</comment>
<dbReference type="PROSITE" id="PS50887">
    <property type="entry name" value="GGDEF"/>
    <property type="match status" value="1"/>
</dbReference>
<dbReference type="InterPro" id="IPR000160">
    <property type="entry name" value="GGDEF_dom"/>
</dbReference>